<feature type="compositionally biased region" description="Low complexity" evidence="1">
    <location>
        <begin position="143"/>
        <end position="157"/>
    </location>
</feature>
<feature type="region of interest" description="Disordered" evidence="1">
    <location>
        <begin position="90"/>
        <end position="157"/>
    </location>
</feature>
<keyword evidence="3" id="KW-1185">Reference proteome</keyword>
<organism evidence="2 3">
    <name type="scientific">Vicia faba</name>
    <name type="common">Broad bean</name>
    <name type="synonym">Faba vulgaris</name>
    <dbReference type="NCBI Taxonomy" id="3906"/>
    <lineage>
        <taxon>Eukaryota</taxon>
        <taxon>Viridiplantae</taxon>
        <taxon>Streptophyta</taxon>
        <taxon>Embryophyta</taxon>
        <taxon>Tracheophyta</taxon>
        <taxon>Spermatophyta</taxon>
        <taxon>Magnoliopsida</taxon>
        <taxon>eudicotyledons</taxon>
        <taxon>Gunneridae</taxon>
        <taxon>Pentapetalae</taxon>
        <taxon>rosids</taxon>
        <taxon>fabids</taxon>
        <taxon>Fabales</taxon>
        <taxon>Fabaceae</taxon>
        <taxon>Papilionoideae</taxon>
        <taxon>50 kb inversion clade</taxon>
        <taxon>NPAAA clade</taxon>
        <taxon>Hologalegina</taxon>
        <taxon>IRL clade</taxon>
        <taxon>Fabeae</taxon>
        <taxon>Vicia</taxon>
    </lineage>
</organism>
<dbReference type="EMBL" id="OX451740">
    <property type="protein sequence ID" value="CAI8615062.1"/>
    <property type="molecule type" value="Genomic_DNA"/>
</dbReference>
<feature type="compositionally biased region" description="Polar residues" evidence="1">
    <location>
        <begin position="101"/>
        <end position="142"/>
    </location>
</feature>
<gene>
    <name evidence="2" type="ORF">VFH_V160640</name>
</gene>
<evidence type="ECO:0000313" key="3">
    <source>
        <dbReference type="Proteomes" id="UP001157006"/>
    </source>
</evidence>
<protein>
    <submittedName>
        <fullName evidence="2">Uncharacterized protein</fullName>
    </submittedName>
</protein>
<dbReference type="AlphaFoldDB" id="A0AAV1B334"/>
<reference evidence="2 3" key="1">
    <citation type="submission" date="2023-01" db="EMBL/GenBank/DDBJ databases">
        <authorList>
            <person name="Kreplak J."/>
        </authorList>
    </citation>
    <scope>NUCLEOTIDE SEQUENCE [LARGE SCALE GENOMIC DNA]</scope>
</reference>
<evidence type="ECO:0000313" key="2">
    <source>
        <dbReference type="EMBL" id="CAI8615062.1"/>
    </source>
</evidence>
<proteinExistence type="predicted"/>
<sequence>MFLHFTNENISVFAISRSRHRCIVDYVKQEDSPNPICLWETAKASSEVLLRGLVGADGLYKFPVPALQNFKSSPSLNSCLAESSKQCSSSTSSSAPLMSPTPISQVSSDPSISATPLSSTHIHSTSNSLHNNVPESPNSAEQSPVLSSSPNTSTSTPALITSDLAEAITISPSSSPAISQSCKGKKSQDPLNMALLSVGGEWNYLSRNHGAVWDTSRIPQVALQSRFLVTSGYDAEMDLGREEFLLDDLHVAEDLDV</sequence>
<accession>A0AAV1B334</accession>
<name>A0AAV1B334_VICFA</name>
<evidence type="ECO:0000256" key="1">
    <source>
        <dbReference type="SAM" id="MobiDB-lite"/>
    </source>
</evidence>
<dbReference type="Proteomes" id="UP001157006">
    <property type="component" value="Chromosome 5"/>
</dbReference>